<dbReference type="Gene3D" id="1.10.260.40">
    <property type="entry name" value="lambda repressor-like DNA-binding domains"/>
    <property type="match status" value="1"/>
</dbReference>
<feature type="repeat" description="WD" evidence="3">
    <location>
        <begin position="748"/>
        <end position="789"/>
    </location>
</feature>
<dbReference type="Gene3D" id="3.40.50.300">
    <property type="entry name" value="P-loop containing nucleotide triphosphate hydrolases"/>
    <property type="match status" value="1"/>
</dbReference>
<dbReference type="PANTHER" id="PTHR19848:SF8">
    <property type="entry name" value="F-BOX AND WD REPEAT DOMAIN CONTAINING 7"/>
    <property type="match status" value="1"/>
</dbReference>
<protein>
    <recommendedName>
        <fullName evidence="4">HTH cro/C1-type domain-containing protein</fullName>
    </recommendedName>
</protein>
<dbReference type="CDD" id="cd00093">
    <property type="entry name" value="HTH_XRE"/>
    <property type="match status" value="1"/>
</dbReference>
<dbReference type="PROSITE" id="PS50294">
    <property type="entry name" value="WD_REPEATS_REGION"/>
    <property type="match status" value="8"/>
</dbReference>
<dbReference type="PROSITE" id="PS50231">
    <property type="entry name" value="RICIN_B_LECTIN"/>
    <property type="match status" value="1"/>
</dbReference>
<dbReference type="PROSITE" id="PS50082">
    <property type="entry name" value="WD_REPEATS_2"/>
    <property type="match status" value="11"/>
</dbReference>
<evidence type="ECO:0000259" key="4">
    <source>
        <dbReference type="PROSITE" id="PS50943"/>
    </source>
</evidence>
<dbReference type="GO" id="GO:0043531">
    <property type="term" value="F:ADP binding"/>
    <property type="evidence" value="ECO:0007669"/>
    <property type="project" value="InterPro"/>
</dbReference>
<dbReference type="SMART" id="SM00530">
    <property type="entry name" value="HTH_XRE"/>
    <property type="match status" value="1"/>
</dbReference>
<evidence type="ECO:0000256" key="1">
    <source>
        <dbReference type="ARBA" id="ARBA00022574"/>
    </source>
</evidence>
<organism evidence="5 6">
    <name type="scientific">Dictyobacter aurantiacus</name>
    <dbReference type="NCBI Taxonomy" id="1936993"/>
    <lineage>
        <taxon>Bacteria</taxon>
        <taxon>Bacillati</taxon>
        <taxon>Chloroflexota</taxon>
        <taxon>Ktedonobacteria</taxon>
        <taxon>Ktedonobacterales</taxon>
        <taxon>Dictyobacteraceae</taxon>
        <taxon>Dictyobacter</taxon>
    </lineage>
</organism>
<dbReference type="PROSITE" id="PS50943">
    <property type="entry name" value="HTH_CROC1"/>
    <property type="match status" value="1"/>
</dbReference>
<feature type="repeat" description="WD" evidence="3">
    <location>
        <begin position="832"/>
        <end position="873"/>
    </location>
</feature>
<sequence length="1210" mass="135027">MHGEPDYVFGQRMLTLRIAIGLTQESLAELLSISRKTIGRWEAGEAYPKPSHLQALLALALKHRVFAVGQEEEEIRVLWRAAHQRVLLDESWLRQQLIQESAYLTDVEQSSAPDVTFEPQLDWGEALDVPSFYGREEELDLLSRWIVEDRCRVISVLGMGGIGKSALSIMVMHQVARQFEVVIWRSLRDSPSCAALIKGYLQVLDPQAPAIAEADLPDLLQRLLEQLRTRRVLLVLDNLETLLEQGTTPGRLRTEAQDYGPFLRYLVETSHQSCLLLTSREKLADFVPWEGKRSPVRILRLSGLDKSAGAQLLEEKEVVGSSQDLARLIEVYQGNPLALKTVGRTIVDLFGGQILPFLEQGNVVFGGVRELLDEQYSRLSRLEQIVFCWLAILREPVRLPDLLAVLSPARVAAQVLEALDGLSRRSIVERGQQSGSFTLQSVVLEYATDRLIEWATSEIEQGRLACLLEYGLCRAQAKEYVRAIQERLFVVPLLSRLQSTYLRQADLEERLYSLLDDLRKWDQQAQGYGPANLVVLLRVLRGDLRGLDLSDLFLRGVFLQGIDMRGSTLAHSTLLDSVFTQRLDNILTVVVSSDGVYWATANDHGEICVWDGREWFLRQSWHAHTDIVWHLSFSPDGRTLVSGGVKGFIRLWDVTRGTLLWENWQPISLTWLAFSPDGDLLASSGHDAVIRLWEPRRGTLLRTLSHSHSIITVAWSPNKKWLTCGCSDGSIGIWELEGPEPDSCIRVMMGHTHWVTGLAFSPNGEQLASASYDGTIKLWDLTTGNCLQTFAEHPVGVTRVSWSADGNTLASCSSDHTIRFWNLKEGRSRMVLQGHTDNVNNLAFTPDSRILLSGSSDGTLRVWEVERGACLRILGGYLSSLLDIDWRPDSAELASCGADSQLKLWDVASGTVLKTFRGHQDWEQVAWRPDGQILSSVGRDNIGLWDLKTDDLVQMLQGPNAHNTLFQSIAWSPDGHLLACGSYLQGVQVWEMPARRLRWVGETLPMRIGRVVWSPDGTRLAACGNNGYVYIWDAKEGTLLHKIAGHQGVIIDIAWSPDGMMLASVGSGRGAGEIFIWHAQSGQCIRSWLEHSGIISAVVWSPSGQQLISGGSDGKLRWWQVEDGQCVRVREGHLESLQSLKVSPDGRTLASCGDDGAIMLWNVQSGELLQTLRQDRPYEGLNITGIQGLSAAQKASLRMVGAFEEMPLLE</sequence>
<dbReference type="SUPFAM" id="SSF52540">
    <property type="entry name" value="P-loop containing nucleoside triphosphate hydrolases"/>
    <property type="match status" value="1"/>
</dbReference>
<dbReference type="InterPro" id="IPR019775">
    <property type="entry name" value="WD40_repeat_CS"/>
</dbReference>
<dbReference type="PRINTS" id="PR00364">
    <property type="entry name" value="DISEASERSIST"/>
</dbReference>
<dbReference type="InterPro" id="IPR002182">
    <property type="entry name" value="NB-ARC"/>
</dbReference>
<dbReference type="InterPro" id="IPR001387">
    <property type="entry name" value="Cro/C1-type_HTH"/>
</dbReference>
<feature type="domain" description="HTH cro/C1-type" evidence="4">
    <location>
        <begin position="13"/>
        <end position="56"/>
    </location>
</feature>
<dbReference type="Proteomes" id="UP000287224">
    <property type="component" value="Unassembled WGS sequence"/>
</dbReference>
<feature type="repeat" description="WD" evidence="3">
    <location>
        <begin position="621"/>
        <end position="662"/>
    </location>
</feature>
<dbReference type="InterPro" id="IPR027417">
    <property type="entry name" value="P-loop_NTPase"/>
</dbReference>
<comment type="caution">
    <text evidence="5">The sequence shown here is derived from an EMBL/GenBank/DDBJ whole genome shotgun (WGS) entry which is preliminary data.</text>
</comment>
<dbReference type="CDD" id="cd00200">
    <property type="entry name" value="WD40"/>
    <property type="match status" value="2"/>
</dbReference>
<dbReference type="SUPFAM" id="SSF47413">
    <property type="entry name" value="lambda repressor-like DNA-binding domains"/>
    <property type="match status" value="1"/>
</dbReference>
<feature type="repeat" description="WD" evidence="3">
    <location>
        <begin position="790"/>
        <end position="831"/>
    </location>
</feature>
<dbReference type="SMART" id="SM00320">
    <property type="entry name" value="WD40"/>
    <property type="match status" value="14"/>
</dbReference>
<feature type="repeat" description="WD" evidence="3">
    <location>
        <begin position="959"/>
        <end position="992"/>
    </location>
</feature>
<dbReference type="AlphaFoldDB" id="A0A401ZTG3"/>
<dbReference type="InterPro" id="IPR020472">
    <property type="entry name" value="WD40_PAC1"/>
</dbReference>
<dbReference type="Pfam" id="PF00400">
    <property type="entry name" value="WD40"/>
    <property type="match status" value="13"/>
</dbReference>
<dbReference type="EMBL" id="BIFQ01000002">
    <property type="protein sequence ID" value="GCE10092.1"/>
    <property type="molecule type" value="Genomic_DNA"/>
</dbReference>
<dbReference type="PRINTS" id="PR00320">
    <property type="entry name" value="GPROTEINBRPT"/>
</dbReference>
<keyword evidence="6" id="KW-1185">Reference proteome</keyword>
<feature type="repeat" description="WD" evidence="3">
    <location>
        <begin position="1130"/>
        <end position="1171"/>
    </location>
</feature>
<evidence type="ECO:0000256" key="2">
    <source>
        <dbReference type="ARBA" id="ARBA00022737"/>
    </source>
</evidence>
<feature type="repeat" description="WD" evidence="3">
    <location>
        <begin position="1011"/>
        <end position="1042"/>
    </location>
</feature>
<evidence type="ECO:0000313" key="5">
    <source>
        <dbReference type="EMBL" id="GCE10092.1"/>
    </source>
</evidence>
<keyword evidence="2" id="KW-0677">Repeat</keyword>
<keyword evidence="1 3" id="KW-0853">WD repeat</keyword>
<proteinExistence type="predicted"/>
<dbReference type="Pfam" id="PF01381">
    <property type="entry name" value="HTH_3"/>
    <property type="match status" value="1"/>
</dbReference>
<feature type="repeat" description="WD" evidence="3">
    <location>
        <begin position="1088"/>
        <end position="1129"/>
    </location>
</feature>
<accession>A0A401ZTG3</accession>
<dbReference type="Pfam" id="PF00931">
    <property type="entry name" value="NB-ARC"/>
    <property type="match status" value="1"/>
</dbReference>
<name>A0A401ZTG3_9CHLR</name>
<gene>
    <name evidence="5" type="ORF">KDAU_74210</name>
</gene>
<dbReference type="InterPro" id="IPR001680">
    <property type="entry name" value="WD40_rpt"/>
</dbReference>
<feature type="repeat" description="WD" evidence="3">
    <location>
        <begin position="874"/>
        <end position="915"/>
    </location>
</feature>
<dbReference type="Gene3D" id="2.130.10.10">
    <property type="entry name" value="YVTN repeat-like/Quinoprotein amine dehydrogenase"/>
    <property type="match status" value="5"/>
</dbReference>
<dbReference type="InterPro" id="IPR015943">
    <property type="entry name" value="WD40/YVTN_repeat-like_dom_sf"/>
</dbReference>
<dbReference type="SUPFAM" id="SSF50998">
    <property type="entry name" value="Quinoprotein alcohol dehydrogenase-like"/>
    <property type="match status" value="2"/>
</dbReference>
<dbReference type="PROSITE" id="PS00678">
    <property type="entry name" value="WD_REPEATS_1"/>
    <property type="match status" value="6"/>
</dbReference>
<evidence type="ECO:0000313" key="6">
    <source>
        <dbReference type="Proteomes" id="UP000287224"/>
    </source>
</evidence>
<evidence type="ECO:0000256" key="3">
    <source>
        <dbReference type="PROSITE-ProRule" id="PRU00221"/>
    </source>
</evidence>
<feature type="repeat" description="WD" evidence="3">
    <location>
        <begin position="672"/>
        <end position="703"/>
    </location>
</feature>
<dbReference type="PANTHER" id="PTHR19848">
    <property type="entry name" value="WD40 REPEAT PROTEIN"/>
    <property type="match status" value="1"/>
</dbReference>
<reference evidence="6" key="1">
    <citation type="submission" date="2018-12" db="EMBL/GenBank/DDBJ databases">
        <title>Tengunoibacter tsumagoiensis gen. nov., sp. nov., Dictyobacter kobayashii sp. nov., D. alpinus sp. nov., and D. joshuensis sp. nov. and description of Dictyobacteraceae fam. nov. within the order Ktedonobacterales isolated from Tengu-no-mugimeshi.</title>
        <authorList>
            <person name="Wang C.M."/>
            <person name="Zheng Y."/>
            <person name="Sakai Y."/>
            <person name="Toyoda A."/>
            <person name="Minakuchi Y."/>
            <person name="Abe K."/>
            <person name="Yokota A."/>
            <person name="Yabe S."/>
        </authorList>
    </citation>
    <scope>NUCLEOTIDE SEQUENCE [LARGE SCALE GENOMIC DNA]</scope>
    <source>
        <strain evidence="6">S-27</strain>
    </source>
</reference>
<dbReference type="InterPro" id="IPR011047">
    <property type="entry name" value="Quinoprotein_ADH-like_sf"/>
</dbReference>
<feature type="repeat" description="WD" evidence="3">
    <location>
        <begin position="703"/>
        <end position="737"/>
    </location>
</feature>
<dbReference type="InterPro" id="IPR010982">
    <property type="entry name" value="Lambda_DNA-bd_dom_sf"/>
</dbReference>
<dbReference type="GO" id="GO:0003677">
    <property type="term" value="F:DNA binding"/>
    <property type="evidence" value="ECO:0007669"/>
    <property type="project" value="InterPro"/>
</dbReference>